<dbReference type="EMBL" id="FXTN01000003">
    <property type="protein sequence ID" value="SMO54566.1"/>
    <property type="molecule type" value="Genomic_DNA"/>
</dbReference>
<evidence type="ECO:0000313" key="3">
    <source>
        <dbReference type="EMBL" id="SMO54566.1"/>
    </source>
</evidence>
<dbReference type="GO" id="GO:0016788">
    <property type="term" value="F:hydrolase activity, acting on ester bonds"/>
    <property type="evidence" value="ECO:0007669"/>
    <property type="project" value="UniProtKB-ARBA"/>
</dbReference>
<reference evidence="3 4" key="1">
    <citation type="submission" date="2017-05" db="EMBL/GenBank/DDBJ databases">
        <authorList>
            <person name="Varghese N."/>
            <person name="Submissions S."/>
        </authorList>
    </citation>
    <scope>NUCLEOTIDE SEQUENCE [LARGE SCALE GENOMIC DNA]</scope>
    <source>
        <strain evidence="3 4">DSM 19036</strain>
    </source>
</reference>
<dbReference type="SUPFAM" id="SSF52266">
    <property type="entry name" value="SGNH hydrolase"/>
    <property type="match status" value="1"/>
</dbReference>
<name>A0A521C538_9SPHI</name>
<keyword evidence="1" id="KW-0378">Hydrolase</keyword>
<dbReference type="InterPro" id="IPR036514">
    <property type="entry name" value="SGNH_hydro_sf"/>
</dbReference>
<evidence type="ECO:0000313" key="4">
    <source>
        <dbReference type="Proteomes" id="UP000320300"/>
    </source>
</evidence>
<dbReference type="Pfam" id="PF03629">
    <property type="entry name" value="SASA"/>
    <property type="match status" value="1"/>
</dbReference>
<organism evidence="3 4">
    <name type="scientific">Pedobacter westerhofensis</name>
    <dbReference type="NCBI Taxonomy" id="425512"/>
    <lineage>
        <taxon>Bacteria</taxon>
        <taxon>Pseudomonadati</taxon>
        <taxon>Bacteroidota</taxon>
        <taxon>Sphingobacteriia</taxon>
        <taxon>Sphingobacteriales</taxon>
        <taxon>Sphingobacteriaceae</taxon>
        <taxon>Pedobacter</taxon>
    </lineage>
</organism>
<dbReference type="Proteomes" id="UP000320300">
    <property type="component" value="Unassembled WGS sequence"/>
</dbReference>
<sequence length="244" mass="27271">MKQKGWFDHSLDVEKLQKDSTAYILTLGQSNAANSSNSLDTGSLNTYSYYNGQLYKAEDPLIGCDGVGGSVWPILADKMIAGNKYKRVVIIPIAVGSTTVKNWAEGECNILLNNTLNDLRKHKIVLTQILWQQGESDNGTSKILYKRYLSQVLNNIRSCRQSAPFYCAITSYSNLAESKPLGVDSTIQDAQREFIKENKNVLVGPNTDTIIDAIDRHDSLHFSKVGKHKCADLWYKALYPSWSL</sequence>
<evidence type="ECO:0000256" key="1">
    <source>
        <dbReference type="ARBA" id="ARBA00022801"/>
    </source>
</evidence>
<dbReference type="AlphaFoldDB" id="A0A521C538"/>
<dbReference type="Gene3D" id="3.40.50.1110">
    <property type="entry name" value="SGNH hydrolase"/>
    <property type="match status" value="1"/>
</dbReference>
<evidence type="ECO:0000259" key="2">
    <source>
        <dbReference type="Pfam" id="PF03629"/>
    </source>
</evidence>
<feature type="domain" description="Sialate O-acetylesterase" evidence="2">
    <location>
        <begin position="74"/>
        <end position="231"/>
    </location>
</feature>
<dbReference type="InterPro" id="IPR005181">
    <property type="entry name" value="SASA"/>
</dbReference>
<dbReference type="RefSeq" id="WP_185960404.1">
    <property type="nucleotide sequence ID" value="NZ_CBCSJO010000004.1"/>
</dbReference>
<proteinExistence type="predicted"/>
<protein>
    <recommendedName>
        <fullName evidence="2">Sialate O-acetylesterase domain-containing protein</fullName>
    </recommendedName>
</protein>
<gene>
    <name evidence="3" type="ORF">SAMN06265348_103234</name>
</gene>
<keyword evidence="4" id="KW-1185">Reference proteome</keyword>
<accession>A0A521C538</accession>